<dbReference type="FunFam" id="3.40.50.300:FF:000536">
    <property type="entry name" value="GTPase IMAP family member 8"/>
    <property type="match status" value="1"/>
</dbReference>
<accession>A0A8C1IVD2</accession>
<evidence type="ECO:0000256" key="3">
    <source>
        <dbReference type="ARBA" id="ARBA00004514"/>
    </source>
</evidence>
<dbReference type="PANTHER" id="PTHR10903">
    <property type="entry name" value="GTPASE, IMAP FAMILY MEMBER-RELATED"/>
    <property type="match status" value="1"/>
</dbReference>
<dbReference type="GO" id="GO:0005829">
    <property type="term" value="C:cytosol"/>
    <property type="evidence" value="ECO:0007669"/>
    <property type="project" value="UniProtKB-SubCell"/>
</dbReference>
<evidence type="ECO:0000256" key="7">
    <source>
        <dbReference type="ARBA" id="ARBA00022737"/>
    </source>
</evidence>
<dbReference type="Pfam" id="PF04548">
    <property type="entry name" value="AIG1"/>
    <property type="match status" value="1"/>
</dbReference>
<evidence type="ECO:0000256" key="15">
    <source>
        <dbReference type="ARBA" id="ARBA00077278"/>
    </source>
</evidence>
<keyword evidence="12" id="KW-0342">GTP-binding</keyword>
<comment type="similarity">
    <text evidence="5">Belongs to the TRAFAC class TrmE-Era-EngA-EngB-Septin-like GTPase superfamily. AIG1/Toc34/Toc159-like paraseptin GTPase family. IAN subfamily.</text>
</comment>
<reference evidence="17" key="2">
    <citation type="submission" date="2025-09" db="UniProtKB">
        <authorList>
            <consortium name="Ensembl"/>
        </authorList>
    </citation>
    <scope>IDENTIFICATION</scope>
</reference>
<dbReference type="GO" id="GO:0005794">
    <property type="term" value="C:Golgi apparatus"/>
    <property type="evidence" value="ECO:0007669"/>
    <property type="project" value="UniProtKB-SubCell"/>
</dbReference>
<keyword evidence="8" id="KW-0547">Nucleotide-binding</keyword>
<dbReference type="Proteomes" id="UP000694427">
    <property type="component" value="Unplaced"/>
</dbReference>
<dbReference type="GO" id="GO:0005783">
    <property type="term" value="C:endoplasmic reticulum"/>
    <property type="evidence" value="ECO:0007669"/>
    <property type="project" value="UniProtKB-SubCell"/>
</dbReference>
<keyword evidence="6" id="KW-0963">Cytoplasm</keyword>
<dbReference type="SUPFAM" id="SSF52540">
    <property type="entry name" value="P-loop containing nucleoside triphosphate hydrolases"/>
    <property type="match status" value="1"/>
</dbReference>
<dbReference type="AlphaFoldDB" id="A0A8C1IVD2"/>
<evidence type="ECO:0000256" key="14">
    <source>
        <dbReference type="ARBA" id="ARBA00073539"/>
    </source>
</evidence>
<comment type="subcellular location">
    <subcellularLocation>
        <location evidence="3">Cytoplasm</location>
        <location evidence="3">Cytosol</location>
    </subcellularLocation>
    <subcellularLocation>
        <location evidence="2">Endoplasmic reticulum</location>
    </subcellularLocation>
    <subcellularLocation>
        <location evidence="4">Golgi apparatus</location>
    </subcellularLocation>
    <subcellularLocation>
        <location evidence="1">Mitochondrion</location>
    </subcellularLocation>
</comment>
<evidence type="ECO:0000256" key="2">
    <source>
        <dbReference type="ARBA" id="ARBA00004240"/>
    </source>
</evidence>
<dbReference type="InterPro" id="IPR006703">
    <property type="entry name" value="G_AIG1"/>
</dbReference>
<evidence type="ECO:0000256" key="8">
    <source>
        <dbReference type="ARBA" id="ARBA00022741"/>
    </source>
</evidence>
<keyword evidence="9" id="KW-0256">Endoplasmic reticulum</keyword>
<comment type="function">
    <text evidence="13">Exerts an anti-apoptotic effect in the immune system and is involved in responses to infections.</text>
</comment>
<evidence type="ECO:0000256" key="6">
    <source>
        <dbReference type="ARBA" id="ARBA00022490"/>
    </source>
</evidence>
<keyword evidence="10" id="KW-0333">Golgi apparatus</keyword>
<evidence type="ECO:0000256" key="11">
    <source>
        <dbReference type="ARBA" id="ARBA00023128"/>
    </source>
</evidence>
<name>A0A8C1IVD2_CYPCA</name>
<dbReference type="GO" id="GO:0005739">
    <property type="term" value="C:mitochondrion"/>
    <property type="evidence" value="ECO:0007669"/>
    <property type="project" value="UniProtKB-SubCell"/>
</dbReference>
<sequence length="221" mass="25034">LFFSLFSGMKKKNPSTVTKDLRIVLLGKTGSGKSSTGNIILGKDVFEVSFSSESTTKHCEKHEGNVGARNISVIDTPGLFHTAMSEKHLKAEIEKSLQMSAPGAHVFLLVIRLGRFTEEEKNTVKWIQENFGEDVKRFTIVLFNVADKLNKPLVELLQENPELDESEGRYHAFNNVEKKDGMQISYLLEKIKRLVEKNKGEYYTSEMVEHRNIPKTELSDV</sequence>
<dbReference type="Ensembl" id="ENSCCRT00010025420.1">
    <property type="protein sequence ID" value="ENSCCRP00010023240.1"/>
    <property type="gene ID" value="ENSCCRG00010009990.1"/>
</dbReference>
<evidence type="ECO:0000256" key="10">
    <source>
        <dbReference type="ARBA" id="ARBA00023034"/>
    </source>
</evidence>
<proteinExistence type="inferred from homology"/>
<evidence type="ECO:0000256" key="12">
    <source>
        <dbReference type="ARBA" id="ARBA00023134"/>
    </source>
</evidence>
<dbReference type="Gene3D" id="3.40.50.300">
    <property type="entry name" value="P-loop containing nucleotide triphosphate hydrolases"/>
    <property type="match status" value="1"/>
</dbReference>
<evidence type="ECO:0000256" key="4">
    <source>
        <dbReference type="ARBA" id="ARBA00004555"/>
    </source>
</evidence>
<reference evidence="17" key="1">
    <citation type="submission" date="2025-08" db="UniProtKB">
        <authorList>
            <consortium name="Ensembl"/>
        </authorList>
    </citation>
    <scope>IDENTIFICATION</scope>
</reference>
<keyword evidence="7" id="KW-0677">Repeat</keyword>
<keyword evidence="11" id="KW-0496">Mitochondrion</keyword>
<evidence type="ECO:0000259" key="16">
    <source>
        <dbReference type="PROSITE" id="PS51720"/>
    </source>
</evidence>
<evidence type="ECO:0000256" key="9">
    <source>
        <dbReference type="ARBA" id="ARBA00022824"/>
    </source>
</evidence>
<evidence type="ECO:0000313" key="17">
    <source>
        <dbReference type="Ensembl" id="ENSCCRP00010023240.1"/>
    </source>
</evidence>
<dbReference type="PROSITE" id="PS51720">
    <property type="entry name" value="G_AIG1"/>
    <property type="match status" value="1"/>
</dbReference>
<evidence type="ECO:0000256" key="13">
    <source>
        <dbReference type="ARBA" id="ARBA00056809"/>
    </source>
</evidence>
<dbReference type="PANTHER" id="PTHR10903:SF188">
    <property type="entry name" value="GTPASE IMAP FAMILY MEMBER 2-LIKE-RELATED"/>
    <property type="match status" value="1"/>
</dbReference>
<evidence type="ECO:0000313" key="18">
    <source>
        <dbReference type="Proteomes" id="UP000694427"/>
    </source>
</evidence>
<dbReference type="GO" id="GO:0005525">
    <property type="term" value="F:GTP binding"/>
    <property type="evidence" value="ECO:0007669"/>
    <property type="project" value="UniProtKB-KW"/>
</dbReference>
<evidence type="ECO:0000256" key="1">
    <source>
        <dbReference type="ARBA" id="ARBA00004173"/>
    </source>
</evidence>
<feature type="domain" description="AIG1-type G" evidence="16">
    <location>
        <begin position="18"/>
        <end position="212"/>
    </location>
</feature>
<protein>
    <recommendedName>
        <fullName evidence="14">GTPase IMAP family member 8</fullName>
    </recommendedName>
    <alternativeName>
        <fullName evidence="15">Immune-associated nucleotide-binding protein 9</fullName>
    </alternativeName>
</protein>
<evidence type="ECO:0000256" key="5">
    <source>
        <dbReference type="ARBA" id="ARBA00008535"/>
    </source>
</evidence>
<dbReference type="InterPro" id="IPR027417">
    <property type="entry name" value="P-loop_NTPase"/>
</dbReference>
<dbReference type="InterPro" id="IPR045058">
    <property type="entry name" value="GIMA/IAN/Toc"/>
</dbReference>
<organism evidence="17 18">
    <name type="scientific">Cyprinus carpio</name>
    <name type="common">Common carp</name>
    <dbReference type="NCBI Taxonomy" id="7962"/>
    <lineage>
        <taxon>Eukaryota</taxon>
        <taxon>Metazoa</taxon>
        <taxon>Chordata</taxon>
        <taxon>Craniata</taxon>
        <taxon>Vertebrata</taxon>
        <taxon>Euteleostomi</taxon>
        <taxon>Actinopterygii</taxon>
        <taxon>Neopterygii</taxon>
        <taxon>Teleostei</taxon>
        <taxon>Ostariophysi</taxon>
        <taxon>Cypriniformes</taxon>
        <taxon>Cyprinidae</taxon>
        <taxon>Cyprininae</taxon>
        <taxon>Cyprinus</taxon>
    </lineage>
</organism>
<keyword evidence="18" id="KW-1185">Reference proteome</keyword>